<evidence type="ECO:0000313" key="12">
    <source>
        <dbReference type="EMBL" id="EFN72745.1"/>
    </source>
</evidence>
<dbReference type="NCBIfam" id="TIGR02180">
    <property type="entry name" value="GRX_euk"/>
    <property type="match status" value="1"/>
</dbReference>
<keyword evidence="13" id="KW-1185">Reference proteome</keyword>
<dbReference type="OMA" id="IYTSPLC"/>
<dbReference type="PRINTS" id="PR00160">
    <property type="entry name" value="GLUTAREDOXIN"/>
</dbReference>
<accession>E2A1B9</accession>
<keyword evidence="5" id="KW-1015">Disulfide bond</keyword>
<evidence type="ECO:0000256" key="4">
    <source>
        <dbReference type="ARBA" id="ARBA00022982"/>
    </source>
</evidence>
<dbReference type="FunFam" id="3.40.30.10:FF:000026">
    <property type="entry name" value="Glutaredoxin 2"/>
    <property type="match status" value="1"/>
</dbReference>
<dbReference type="InParanoid" id="E2A1B9"/>
<keyword evidence="7" id="KW-0676">Redox-active center</keyword>
<comment type="similarity">
    <text evidence="2">Belongs to the glutaredoxin family.</text>
</comment>
<dbReference type="PROSITE" id="PS51354">
    <property type="entry name" value="GLUTAREDOXIN_2"/>
    <property type="match status" value="1"/>
</dbReference>
<organism evidence="13">
    <name type="scientific">Camponotus floridanus</name>
    <name type="common">Florida carpenter ant</name>
    <dbReference type="NCBI Taxonomy" id="104421"/>
    <lineage>
        <taxon>Eukaryota</taxon>
        <taxon>Metazoa</taxon>
        <taxon>Ecdysozoa</taxon>
        <taxon>Arthropoda</taxon>
        <taxon>Hexapoda</taxon>
        <taxon>Insecta</taxon>
        <taxon>Pterygota</taxon>
        <taxon>Neoptera</taxon>
        <taxon>Endopterygota</taxon>
        <taxon>Hymenoptera</taxon>
        <taxon>Apocrita</taxon>
        <taxon>Aculeata</taxon>
        <taxon>Formicoidea</taxon>
        <taxon>Formicidae</taxon>
        <taxon>Formicinae</taxon>
        <taxon>Camponotus</taxon>
    </lineage>
</organism>
<dbReference type="InterPro" id="IPR002109">
    <property type="entry name" value="Glutaredoxin"/>
</dbReference>
<dbReference type="InterPro" id="IPR011767">
    <property type="entry name" value="GLR_AS"/>
</dbReference>
<dbReference type="OrthoDB" id="418495at2759"/>
<proteinExistence type="inferred from homology"/>
<dbReference type="SUPFAM" id="SSF52833">
    <property type="entry name" value="Thioredoxin-like"/>
    <property type="match status" value="1"/>
</dbReference>
<dbReference type="PANTHER" id="PTHR45694:SF5">
    <property type="entry name" value="GLUTAREDOXIN 2"/>
    <property type="match status" value="1"/>
</dbReference>
<dbReference type="AlphaFoldDB" id="E2A1B9"/>
<dbReference type="InterPro" id="IPR036249">
    <property type="entry name" value="Thioredoxin-like_sf"/>
</dbReference>
<dbReference type="FunCoup" id="E2A1B9">
    <property type="interactions" value="639"/>
</dbReference>
<evidence type="ECO:0000256" key="7">
    <source>
        <dbReference type="ARBA" id="ARBA00023284"/>
    </source>
</evidence>
<reference evidence="12 13" key="1">
    <citation type="journal article" date="2010" name="Science">
        <title>Genomic comparison of the ants Camponotus floridanus and Harpegnathos saltator.</title>
        <authorList>
            <person name="Bonasio R."/>
            <person name="Zhang G."/>
            <person name="Ye C."/>
            <person name="Mutti N.S."/>
            <person name="Fang X."/>
            <person name="Qin N."/>
            <person name="Donahue G."/>
            <person name="Yang P."/>
            <person name="Li Q."/>
            <person name="Li C."/>
            <person name="Zhang P."/>
            <person name="Huang Z."/>
            <person name="Berger S.L."/>
            <person name="Reinberg D."/>
            <person name="Wang J."/>
            <person name="Liebig J."/>
        </authorList>
    </citation>
    <scope>NUCLEOTIDE SEQUENCE [LARGE SCALE GENOMIC DNA]</scope>
    <source>
        <strain evidence="13">C129</strain>
    </source>
</reference>
<dbReference type="STRING" id="104421.E2A1B9"/>
<dbReference type="GO" id="GO:0005737">
    <property type="term" value="C:cytoplasm"/>
    <property type="evidence" value="ECO:0007669"/>
    <property type="project" value="TreeGrafter"/>
</dbReference>
<dbReference type="PANTHER" id="PTHR45694">
    <property type="entry name" value="GLUTAREDOXIN 2"/>
    <property type="match status" value="1"/>
</dbReference>
<keyword evidence="6" id="KW-0318">Glutathionylation</keyword>
<dbReference type="InterPro" id="IPR011899">
    <property type="entry name" value="Glutaredoxin_euk/vir"/>
</dbReference>
<dbReference type="GO" id="GO:0015038">
    <property type="term" value="F:glutathione disulfide oxidoreductase activity"/>
    <property type="evidence" value="ECO:0007669"/>
    <property type="project" value="TreeGrafter"/>
</dbReference>
<comment type="function">
    <text evidence="1">Has a glutathione-disulfide oxidoreductase activity in the presence of NADPH and glutathione reductase. Reduces low molecular weight disulfides and proteins.</text>
</comment>
<evidence type="ECO:0000313" key="13">
    <source>
        <dbReference type="Proteomes" id="UP000000311"/>
    </source>
</evidence>
<evidence type="ECO:0000256" key="3">
    <source>
        <dbReference type="ARBA" id="ARBA00022448"/>
    </source>
</evidence>
<evidence type="ECO:0000256" key="2">
    <source>
        <dbReference type="ARBA" id="ARBA00007787"/>
    </source>
</evidence>
<dbReference type="PROSITE" id="PS00195">
    <property type="entry name" value="GLUTAREDOXIN_1"/>
    <property type="match status" value="1"/>
</dbReference>
<sequence length="98" mass="10950">MPGTRDVVNELIGKDSVVIFSKTHCPYCKMAKKVFESLKKPYTAIELDNREDGQDIQDVLNEITGARTVPRVFLNRKCLGGGTDVKKLYDSGKLANLF</sequence>
<evidence type="ECO:0000256" key="5">
    <source>
        <dbReference type="ARBA" id="ARBA00023157"/>
    </source>
</evidence>
<dbReference type="Pfam" id="PF00462">
    <property type="entry name" value="Glutaredoxin"/>
    <property type="match status" value="1"/>
</dbReference>
<protein>
    <recommendedName>
        <fullName evidence="10">Glutaredoxin-2, mitochondrial</fullName>
    </recommendedName>
</protein>
<evidence type="ECO:0000256" key="8">
    <source>
        <dbReference type="ARBA" id="ARBA00037470"/>
    </source>
</evidence>
<gene>
    <name evidence="12" type="ORF">EAG_06105</name>
</gene>
<evidence type="ECO:0000256" key="6">
    <source>
        <dbReference type="ARBA" id="ARBA00023206"/>
    </source>
</evidence>
<keyword evidence="3" id="KW-0813">Transport</keyword>
<evidence type="ECO:0000256" key="1">
    <source>
        <dbReference type="ARBA" id="ARBA00002549"/>
    </source>
</evidence>
<keyword evidence="4" id="KW-0249">Electron transport</keyword>
<dbReference type="GO" id="GO:0034599">
    <property type="term" value="P:cellular response to oxidative stress"/>
    <property type="evidence" value="ECO:0007669"/>
    <property type="project" value="TreeGrafter"/>
</dbReference>
<dbReference type="Proteomes" id="UP000000311">
    <property type="component" value="Unassembled WGS sequence"/>
</dbReference>
<evidence type="ECO:0000256" key="10">
    <source>
        <dbReference type="ARBA" id="ARBA00039819"/>
    </source>
</evidence>
<name>E2A1B9_CAMFO</name>
<comment type="function">
    <text evidence="8">Glutathione-dependent oxidoreductase that facilitates the maintenance of mitochondrial redox homeostasis upon induction of apoptosis by oxidative stress. Involved in response to hydrogen peroxide and regulation of apoptosis caused by oxidative stress. Acts as a very efficient catalyst of monothiol reactions because of its high affinity for protein glutathione-mixed disulfides. Can receive electrons not only from glutathione (GSH), but also from thioredoxin reductase supporting both monothiol and dithiol reactions. Efficiently catalyzes both glutathionylation and deglutathionylation of mitochondrial complex I, which in turn regulates the superoxide production by the complex. Overexpression decreases the susceptibility to apoptosis and prevents loss of cardiolipin and cytochrome c release.</text>
</comment>
<dbReference type="EMBL" id="GL435760">
    <property type="protein sequence ID" value="EFN72745.1"/>
    <property type="molecule type" value="Genomic_DNA"/>
</dbReference>
<evidence type="ECO:0000259" key="11">
    <source>
        <dbReference type="Pfam" id="PF00462"/>
    </source>
</evidence>
<evidence type="ECO:0000256" key="9">
    <source>
        <dbReference type="ARBA" id="ARBA00038558"/>
    </source>
</evidence>
<feature type="domain" description="Glutaredoxin" evidence="11">
    <location>
        <begin position="17"/>
        <end position="78"/>
    </location>
</feature>
<comment type="subunit">
    <text evidence="9">Monomer; active form. Homodimer; inactive form. The homodimer is probably linked by 1 2Fe-2S cluster.</text>
</comment>
<dbReference type="CDD" id="cd03419">
    <property type="entry name" value="GRX_GRXh_1_2_like"/>
    <property type="match status" value="1"/>
</dbReference>
<dbReference type="Gene3D" id="3.40.30.10">
    <property type="entry name" value="Glutaredoxin"/>
    <property type="match status" value="1"/>
</dbReference>
<dbReference type="InterPro" id="IPR014025">
    <property type="entry name" value="Glutaredoxin_subgr"/>
</dbReference>